<evidence type="ECO:0000259" key="11">
    <source>
        <dbReference type="Pfam" id="PF00725"/>
    </source>
</evidence>
<keyword evidence="6" id="KW-0597">Phosphoprotein</keyword>
<dbReference type="EMBL" id="JBEPSB010000003">
    <property type="protein sequence ID" value="MET4559841.1"/>
    <property type="molecule type" value="Genomic_DNA"/>
</dbReference>
<evidence type="ECO:0000256" key="8">
    <source>
        <dbReference type="ARBA" id="ARBA00023027"/>
    </source>
</evidence>
<dbReference type="InterPro" id="IPR036291">
    <property type="entry name" value="NAD(P)-bd_dom_sf"/>
</dbReference>
<protein>
    <recommendedName>
        <fullName evidence="10">L-gulonate 3-dehydrogenase</fullName>
        <ecNumber evidence="9">1.1.1.45</ecNumber>
    </recommendedName>
    <alternativeName>
        <fullName evidence="10">L-gulonate 3-dehydrogenase</fullName>
    </alternativeName>
</protein>
<comment type="pathway">
    <text evidence="2">Lipid metabolism; butanoate metabolism.</text>
</comment>
<keyword evidence="14" id="KW-1185">Reference proteome</keyword>
<dbReference type="InterPro" id="IPR008927">
    <property type="entry name" value="6-PGluconate_DH-like_C_sf"/>
</dbReference>
<evidence type="ECO:0000256" key="9">
    <source>
        <dbReference type="ARBA" id="ARBA00038962"/>
    </source>
</evidence>
<reference evidence="13 14" key="1">
    <citation type="submission" date="2024-06" db="EMBL/GenBank/DDBJ databases">
        <title>Sorghum-associated microbial communities from plants grown in Nebraska, USA.</title>
        <authorList>
            <person name="Schachtman D."/>
        </authorList>
    </citation>
    <scope>NUCLEOTIDE SEQUENCE [LARGE SCALE GENOMIC DNA]</scope>
    <source>
        <strain evidence="13 14">736</strain>
    </source>
</reference>
<sequence>MIRKIGVIGSGTMGFGIAFQFITNGMPVILQDINEESLQLAREKLKTYLKIFREEGTVFEDVDETIIARLTCTTNIEKLAECDLVIESATENLALKQKIFKQLDEVCAAHTILASNTSSLKLSEIVSHLDKRKDKVMLTHFFNPAHIVPLVELLKGPDTKQETYDEVDAFMKKMGKVTIEVRREVPGLVANRIQVALAREALALLEDGVVSEQDLESAIFAGPGFRFASSGLLKIMDFGGLDIWGIVLDQLQPVVESKVRSFNVIHDKTEQGNLGVKSSKGFFDYPGKGLDEYVIERDRSLIQQLKTFHKIQRGMEHA</sequence>
<evidence type="ECO:0000256" key="3">
    <source>
        <dbReference type="ARBA" id="ARBA00009463"/>
    </source>
</evidence>
<dbReference type="SUPFAM" id="SSF48179">
    <property type="entry name" value="6-phosphogluconate dehydrogenase C-terminal domain-like"/>
    <property type="match status" value="1"/>
</dbReference>
<comment type="subcellular location">
    <subcellularLocation>
        <location evidence="1">Cytoplasm</location>
    </subcellularLocation>
</comment>
<proteinExistence type="inferred from homology"/>
<dbReference type="InterPro" id="IPR006108">
    <property type="entry name" value="3HC_DH_C"/>
</dbReference>
<evidence type="ECO:0000256" key="4">
    <source>
        <dbReference type="ARBA" id="ARBA00011738"/>
    </source>
</evidence>
<evidence type="ECO:0000256" key="7">
    <source>
        <dbReference type="ARBA" id="ARBA00023002"/>
    </source>
</evidence>
<comment type="caution">
    <text evidence="13">The sequence shown here is derived from an EMBL/GenBank/DDBJ whole genome shotgun (WGS) entry which is preliminary data.</text>
</comment>
<evidence type="ECO:0000256" key="10">
    <source>
        <dbReference type="ARBA" id="ARBA00042709"/>
    </source>
</evidence>
<name>A0ABV2PFX1_9BACI</name>
<dbReference type="EC" id="1.1.1.45" evidence="9"/>
<feature type="domain" description="3-hydroxyacyl-CoA dehydrogenase NAD binding" evidence="12">
    <location>
        <begin position="4"/>
        <end position="183"/>
    </location>
</feature>
<dbReference type="RefSeq" id="WP_354471109.1">
    <property type="nucleotide sequence ID" value="NZ_JBEPSB010000003.1"/>
</dbReference>
<evidence type="ECO:0000259" key="12">
    <source>
        <dbReference type="Pfam" id="PF02737"/>
    </source>
</evidence>
<evidence type="ECO:0000256" key="1">
    <source>
        <dbReference type="ARBA" id="ARBA00004496"/>
    </source>
</evidence>
<dbReference type="Gene3D" id="3.40.50.720">
    <property type="entry name" value="NAD(P)-binding Rossmann-like Domain"/>
    <property type="match status" value="1"/>
</dbReference>
<evidence type="ECO:0000256" key="6">
    <source>
        <dbReference type="ARBA" id="ARBA00022553"/>
    </source>
</evidence>
<dbReference type="InterPro" id="IPR013328">
    <property type="entry name" value="6PGD_dom2"/>
</dbReference>
<dbReference type="InterPro" id="IPR006176">
    <property type="entry name" value="3-OHacyl-CoA_DH_NAD-bd"/>
</dbReference>
<evidence type="ECO:0000256" key="2">
    <source>
        <dbReference type="ARBA" id="ARBA00005086"/>
    </source>
</evidence>
<dbReference type="PANTHER" id="PTHR48075">
    <property type="entry name" value="3-HYDROXYACYL-COA DEHYDROGENASE FAMILY PROTEIN"/>
    <property type="match status" value="1"/>
</dbReference>
<dbReference type="GO" id="GO:0008691">
    <property type="term" value="F:3-hydroxybutyryl-CoA dehydrogenase activity"/>
    <property type="evidence" value="ECO:0007669"/>
    <property type="project" value="UniProtKB-EC"/>
</dbReference>
<dbReference type="PANTHER" id="PTHR48075:SF1">
    <property type="entry name" value="LAMBDA-CRYSTALLIN HOMOLOG"/>
    <property type="match status" value="1"/>
</dbReference>
<dbReference type="InterPro" id="IPR022694">
    <property type="entry name" value="3-OHacyl-CoA_DH"/>
</dbReference>
<dbReference type="PIRSF" id="PIRSF000105">
    <property type="entry name" value="HCDH"/>
    <property type="match status" value="1"/>
</dbReference>
<accession>A0ABV2PFX1</accession>
<evidence type="ECO:0000313" key="13">
    <source>
        <dbReference type="EMBL" id="MET4559841.1"/>
    </source>
</evidence>
<keyword evidence="8" id="KW-0520">NAD</keyword>
<evidence type="ECO:0000313" key="14">
    <source>
        <dbReference type="Proteomes" id="UP001549363"/>
    </source>
</evidence>
<evidence type="ECO:0000256" key="5">
    <source>
        <dbReference type="ARBA" id="ARBA00022490"/>
    </source>
</evidence>
<dbReference type="Pfam" id="PF00725">
    <property type="entry name" value="3HCDH"/>
    <property type="match status" value="1"/>
</dbReference>
<dbReference type="SUPFAM" id="SSF51735">
    <property type="entry name" value="NAD(P)-binding Rossmann-fold domains"/>
    <property type="match status" value="1"/>
</dbReference>
<gene>
    <name evidence="13" type="ORF">ABIA69_000984</name>
</gene>
<dbReference type="Pfam" id="PF02737">
    <property type="entry name" value="3HCDH_N"/>
    <property type="match status" value="1"/>
</dbReference>
<keyword evidence="7 13" id="KW-0560">Oxidoreductase</keyword>
<feature type="domain" description="3-hydroxyacyl-CoA dehydrogenase C-terminal" evidence="11">
    <location>
        <begin position="187"/>
        <end position="285"/>
    </location>
</feature>
<comment type="subunit">
    <text evidence="4">Homodimer.</text>
</comment>
<organism evidence="13 14">
    <name type="scientific">Lysinibacillus parviboronicapiens</name>
    <dbReference type="NCBI Taxonomy" id="436516"/>
    <lineage>
        <taxon>Bacteria</taxon>
        <taxon>Bacillati</taxon>
        <taxon>Bacillota</taxon>
        <taxon>Bacilli</taxon>
        <taxon>Bacillales</taxon>
        <taxon>Bacillaceae</taxon>
        <taxon>Lysinibacillus</taxon>
    </lineage>
</organism>
<comment type="similarity">
    <text evidence="3">Belongs to the 3-hydroxyacyl-CoA dehydrogenase family.</text>
</comment>
<dbReference type="Gene3D" id="1.10.1040.10">
    <property type="entry name" value="N-(1-d-carboxylethyl)-l-norvaline Dehydrogenase, domain 2"/>
    <property type="match status" value="1"/>
</dbReference>
<dbReference type="Proteomes" id="UP001549363">
    <property type="component" value="Unassembled WGS sequence"/>
</dbReference>
<keyword evidence="5" id="KW-0963">Cytoplasm</keyword>